<dbReference type="PANTHER" id="PTHR12826:SF13">
    <property type="entry name" value="RNA-BINDING PROTEIN PNO1"/>
    <property type="match status" value="1"/>
</dbReference>
<dbReference type="HOGENOM" id="CLU_064992_3_0_2"/>
<evidence type="ECO:0000256" key="1">
    <source>
        <dbReference type="ARBA" id="ARBA00022679"/>
    </source>
</evidence>
<dbReference type="InParanoid" id="K0IJU2"/>
<dbReference type="SMART" id="SM00322">
    <property type="entry name" value="KH"/>
    <property type="match status" value="2"/>
</dbReference>
<evidence type="ECO:0000313" key="6">
    <source>
        <dbReference type="EMBL" id="AFU60365.1"/>
    </source>
</evidence>
<evidence type="ECO:0000256" key="3">
    <source>
        <dbReference type="ARBA" id="ARBA00022884"/>
    </source>
</evidence>
<dbReference type="InterPro" id="IPR055211">
    <property type="entry name" value="KH_PNO1_2nd"/>
</dbReference>
<sequence>MSFQHTMKIPKDRIGAIIGKGGKVKQQIEKRCGVEIEIDSESGDATISSTKPVEQMEAFRAVEVISAISRGFSPERAYRLFENDEIMFQQMDLHDYAGKSPNALERIKGRIIGEGGKARRMIEELSGAYISVYGHMVGFIGNFKEVKLASDAITLLAKGSMHKSVYNMLQDARRRDKMDRMRLWEDTYDNDKEEIKPSEF</sequence>
<dbReference type="Pfam" id="PF00013">
    <property type="entry name" value="KH_1"/>
    <property type="match status" value="1"/>
</dbReference>
<dbReference type="STRING" id="1237085.Ngar_c34500"/>
<dbReference type="InterPro" id="IPR036612">
    <property type="entry name" value="KH_dom_type_1_sf"/>
</dbReference>
<dbReference type="AlphaFoldDB" id="K0IJU2"/>
<evidence type="ECO:0000259" key="5">
    <source>
        <dbReference type="SMART" id="SM00322"/>
    </source>
</evidence>
<dbReference type="NCBIfam" id="TIGR03665">
    <property type="entry name" value="arCOG04150"/>
    <property type="match status" value="1"/>
</dbReference>
<dbReference type="InterPro" id="IPR004088">
    <property type="entry name" value="KH_dom_type_1"/>
</dbReference>
<dbReference type="KEGG" id="nga:Ngar_c34500"/>
<dbReference type="Gene3D" id="3.30.1370.10">
    <property type="entry name" value="K Homology domain, type 1"/>
    <property type="match status" value="2"/>
</dbReference>
<dbReference type="CDD" id="cd22389">
    <property type="entry name" value="KH-I_Dim2p_like_rpt1"/>
    <property type="match status" value="1"/>
</dbReference>
<dbReference type="GO" id="GO:0016779">
    <property type="term" value="F:nucleotidyltransferase activity"/>
    <property type="evidence" value="ECO:0007669"/>
    <property type="project" value="UniProtKB-KW"/>
</dbReference>
<protein>
    <submittedName>
        <fullName evidence="6">Putative RNA-binding protein containing KH domain</fullName>
    </submittedName>
</protein>
<dbReference type="InterPro" id="IPR019964">
    <property type="entry name" value="KH_domain_protein_archaea"/>
</dbReference>
<proteinExistence type="predicted"/>
<name>K0IJU2_NITGG</name>
<dbReference type="FunFam" id="3.30.1370.10:FF:000001">
    <property type="entry name" value="Polyribonucleotide nucleotidyltransferase"/>
    <property type="match status" value="1"/>
</dbReference>
<organism evidence="6 7">
    <name type="scientific">Nitrososphaera gargensis (strain Ga9.2)</name>
    <dbReference type="NCBI Taxonomy" id="1237085"/>
    <lineage>
        <taxon>Archaea</taxon>
        <taxon>Nitrososphaerota</taxon>
        <taxon>Nitrososphaeria</taxon>
        <taxon>Nitrososphaerales</taxon>
        <taxon>Nitrososphaeraceae</taxon>
        <taxon>Nitrososphaera</taxon>
    </lineage>
</organism>
<dbReference type="PANTHER" id="PTHR12826">
    <property type="entry name" value="RIBONUCLEASE Y"/>
    <property type="match status" value="1"/>
</dbReference>
<evidence type="ECO:0000256" key="4">
    <source>
        <dbReference type="PROSITE-ProRule" id="PRU00117"/>
    </source>
</evidence>
<gene>
    <name evidence="6" type="ordered locus">Ngar_c34500</name>
</gene>
<dbReference type="PATRIC" id="fig|1237085.11.peg.3448"/>
<dbReference type="GeneID" id="13797260"/>
<keyword evidence="7" id="KW-1185">Reference proteome</keyword>
<dbReference type="GO" id="GO:0003723">
    <property type="term" value="F:RNA binding"/>
    <property type="evidence" value="ECO:0007669"/>
    <property type="project" value="UniProtKB-UniRule"/>
</dbReference>
<keyword evidence="3 4" id="KW-0694">RNA-binding</keyword>
<dbReference type="FunFam" id="3.30.1370.10:FF:000076">
    <property type="entry name" value="KH domain protein"/>
    <property type="match status" value="1"/>
</dbReference>
<accession>K0IJU2</accession>
<evidence type="ECO:0000256" key="2">
    <source>
        <dbReference type="ARBA" id="ARBA00022695"/>
    </source>
</evidence>
<dbReference type="Pfam" id="PF22891">
    <property type="entry name" value="KH_PNO1_2nd"/>
    <property type="match status" value="1"/>
</dbReference>
<dbReference type="PROSITE" id="PS50084">
    <property type="entry name" value="KH_TYPE_1"/>
    <property type="match status" value="1"/>
</dbReference>
<dbReference type="BioCyc" id="CNIT1237085:G1324-3451-MONOMER"/>
<keyword evidence="2" id="KW-0548">Nucleotidyltransferase</keyword>
<dbReference type="InterPro" id="IPR004087">
    <property type="entry name" value="KH_dom"/>
</dbReference>
<dbReference type="FunCoup" id="K0IJU2">
    <property type="interactions" value="97"/>
</dbReference>
<evidence type="ECO:0000313" key="7">
    <source>
        <dbReference type="Proteomes" id="UP000008037"/>
    </source>
</evidence>
<keyword evidence="1" id="KW-0808">Transferase</keyword>
<dbReference type="RefSeq" id="WP_015020897.1">
    <property type="nucleotide sequence ID" value="NC_018719.1"/>
</dbReference>
<feature type="domain" description="K Homology" evidence="5">
    <location>
        <begin position="85"/>
        <end position="158"/>
    </location>
</feature>
<dbReference type="EMBL" id="CP002408">
    <property type="protein sequence ID" value="AFU60365.1"/>
    <property type="molecule type" value="Genomic_DNA"/>
</dbReference>
<reference evidence="6 7" key="1">
    <citation type="journal article" date="2012" name="Environ. Microbiol.">
        <title>The genome of the ammonia-oxidizing Candidatus Nitrososphaera gargensis: insights into metabolic versatility and environmental adaptations.</title>
        <authorList>
            <person name="Spang A."/>
            <person name="Poehlein A."/>
            <person name="Offre P."/>
            <person name="Zumbragel S."/>
            <person name="Haider S."/>
            <person name="Rychlik N."/>
            <person name="Nowka B."/>
            <person name="Schmeisser C."/>
            <person name="Lebedeva E.V."/>
            <person name="Rattei T."/>
            <person name="Bohm C."/>
            <person name="Schmid M."/>
            <person name="Galushko A."/>
            <person name="Hatzenpichler R."/>
            <person name="Weinmaier T."/>
            <person name="Daniel R."/>
            <person name="Schleper C."/>
            <person name="Spieck E."/>
            <person name="Streit W."/>
            <person name="Wagner M."/>
        </authorList>
    </citation>
    <scope>NUCLEOTIDE SEQUENCE [LARGE SCALE GENOMIC DNA]</scope>
    <source>
        <strain evidence="7">Ga9.2</strain>
    </source>
</reference>
<feature type="domain" description="K Homology" evidence="5">
    <location>
        <begin position="1"/>
        <end position="70"/>
    </location>
</feature>
<dbReference type="OrthoDB" id="7870at2157"/>
<dbReference type="SUPFAM" id="SSF54791">
    <property type="entry name" value="Eukaryotic type KH-domain (KH-domain type I)"/>
    <property type="match status" value="2"/>
</dbReference>
<dbReference type="Proteomes" id="UP000008037">
    <property type="component" value="Chromosome"/>
</dbReference>